<feature type="signal peptide" evidence="3">
    <location>
        <begin position="1"/>
        <end position="22"/>
    </location>
</feature>
<dbReference type="Proteomes" id="UP000323454">
    <property type="component" value="Unassembled WGS sequence"/>
</dbReference>
<evidence type="ECO:0000256" key="1">
    <source>
        <dbReference type="ARBA" id="ARBA00022729"/>
    </source>
</evidence>
<dbReference type="OrthoDB" id="7210452at2"/>
<comment type="caution">
    <text evidence="5">The sequence shown here is derived from an EMBL/GenBank/DDBJ whole genome shotgun (WGS) entry which is preliminary data.</text>
</comment>
<accession>A0A5B2WW32</accession>
<dbReference type="Gene3D" id="1.50.10.100">
    <property type="entry name" value="Chondroitin AC/alginate lyase"/>
    <property type="match status" value="1"/>
</dbReference>
<feature type="chain" id="PRO_5038393680" evidence="3">
    <location>
        <begin position="23"/>
        <end position="417"/>
    </location>
</feature>
<reference evidence="5 6" key="1">
    <citation type="submission" date="2019-09" db="EMBL/GenBank/DDBJ databases">
        <title>Goodfellowia gen. nov., a new genus of the Pseudonocardineae related to Actinoalloteichus, containing Goodfellowia coeruleoviolacea gen. nov., comb. nov. gen. nov., comb. nov.</title>
        <authorList>
            <person name="Labeda D."/>
        </authorList>
    </citation>
    <scope>NUCLEOTIDE SEQUENCE [LARGE SCALE GENOMIC DNA]</scope>
    <source>
        <strain evidence="5 6">AN110305</strain>
    </source>
</reference>
<reference evidence="5 6" key="2">
    <citation type="submission" date="2019-09" db="EMBL/GenBank/DDBJ databases">
        <authorList>
            <person name="Jin C."/>
        </authorList>
    </citation>
    <scope>NUCLEOTIDE SEQUENCE [LARGE SCALE GENOMIC DNA]</scope>
    <source>
        <strain evidence="5 6">AN110305</strain>
    </source>
</reference>
<proteinExistence type="predicted"/>
<dbReference type="AlphaFoldDB" id="A0A5B2WW32"/>
<evidence type="ECO:0000256" key="3">
    <source>
        <dbReference type="SAM" id="SignalP"/>
    </source>
</evidence>
<dbReference type="Pfam" id="PF05426">
    <property type="entry name" value="Alginate_lyase"/>
    <property type="match status" value="1"/>
</dbReference>
<keyword evidence="2 5" id="KW-0456">Lyase</keyword>
<dbReference type="InterPro" id="IPR008929">
    <property type="entry name" value="Chondroitin_lyas"/>
</dbReference>
<sequence length="417" mass="44253">MVAVGAATVALVLAGIAGQQLAWGHTATDRSAASAPATVLLDGARLASNKQRVGTDPTLRADLAKLVSSADADLTSGPWSVLDKKQTPPSGDKHDYLSQAPYWWASKPPTASNPHGCPYVQKDGQRNPEADQISDHAERGSAFDAIPRLALAWYYTGDVRYAQRAELDVRAWFLDQATRMNPNLTYAQVIPCSTAVRGTGIIDFSEVFEPVVDAFALLDSGAPGWSAADQQGIRTWLGRLLDWLRTSQQGKQEAQAANNHGSWYDVQAAAITLYLGGTADAAAVVKGAEASRIAKQVKADGSQPLELARTRSWHYSNFNAQALCRLAEIGRHVGVNLWSYTASGGGSLPKAVDYTIAAAEHGKSSWPHQEIGTFDQTIALPQLHAAADEAGDAKAKAAIGHVPAPSGGDLWALLPAC</sequence>
<evidence type="ECO:0000313" key="5">
    <source>
        <dbReference type="EMBL" id="KAA2254127.1"/>
    </source>
</evidence>
<evidence type="ECO:0000259" key="4">
    <source>
        <dbReference type="Pfam" id="PF05426"/>
    </source>
</evidence>
<dbReference type="SUPFAM" id="SSF48230">
    <property type="entry name" value="Chondroitin AC/alginate lyase"/>
    <property type="match status" value="1"/>
</dbReference>
<feature type="domain" description="Alginate lyase" evidence="4">
    <location>
        <begin position="81"/>
        <end position="366"/>
    </location>
</feature>
<dbReference type="InterPro" id="IPR008397">
    <property type="entry name" value="Alginate_lyase_dom"/>
</dbReference>
<dbReference type="GO" id="GO:0016829">
    <property type="term" value="F:lyase activity"/>
    <property type="evidence" value="ECO:0007669"/>
    <property type="project" value="UniProtKB-KW"/>
</dbReference>
<keyword evidence="6" id="KW-1185">Reference proteome</keyword>
<gene>
    <name evidence="5" type="ORF">F0L68_31130</name>
</gene>
<keyword evidence="1 3" id="KW-0732">Signal</keyword>
<evidence type="ECO:0000256" key="2">
    <source>
        <dbReference type="ARBA" id="ARBA00023239"/>
    </source>
</evidence>
<dbReference type="EMBL" id="VUOB01000063">
    <property type="protein sequence ID" value="KAA2254127.1"/>
    <property type="molecule type" value="Genomic_DNA"/>
</dbReference>
<evidence type="ECO:0000313" key="6">
    <source>
        <dbReference type="Proteomes" id="UP000323454"/>
    </source>
</evidence>
<organism evidence="5 6">
    <name type="scientific">Solihabitans fulvus</name>
    <dbReference type="NCBI Taxonomy" id="1892852"/>
    <lineage>
        <taxon>Bacteria</taxon>
        <taxon>Bacillati</taxon>
        <taxon>Actinomycetota</taxon>
        <taxon>Actinomycetes</taxon>
        <taxon>Pseudonocardiales</taxon>
        <taxon>Pseudonocardiaceae</taxon>
        <taxon>Solihabitans</taxon>
    </lineage>
</organism>
<dbReference type="GO" id="GO:0042597">
    <property type="term" value="C:periplasmic space"/>
    <property type="evidence" value="ECO:0007669"/>
    <property type="project" value="InterPro"/>
</dbReference>
<protein>
    <submittedName>
        <fullName evidence="5">Alginate lyase family protein</fullName>
    </submittedName>
</protein>
<name>A0A5B2WW32_9PSEU</name>